<dbReference type="EMBL" id="JAACJS010000015">
    <property type="protein sequence ID" value="NCI51298.1"/>
    <property type="molecule type" value="Genomic_DNA"/>
</dbReference>
<proteinExistence type="predicted"/>
<dbReference type="NCBIfam" id="TIGR03780">
    <property type="entry name" value="Bac_Flav_CT_N"/>
    <property type="match status" value="1"/>
</dbReference>
<dbReference type="InterPro" id="IPR022298">
    <property type="entry name" value="Conjug_transposon_TraN"/>
</dbReference>
<dbReference type="Proteomes" id="UP000753802">
    <property type="component" value="Unassembled WGS sequence"/>
</dbReference>
<gene>
    <name evidence="1" type="primary">traN</name>
    <name evidence="1" type="ORF">GWC95_15325</name>
</gene>
<sequence length="259" mass="28903">MRNRMRVCGLVIGMLCCFESIGQSDSLLRIEVAVQKTTSVVFGSAIVSIDRGSTSIIVQKSTENILKVKAAADSLVETNLTVVTAAGKLYSILVRYNSNPANLSVYVDHEATVPAKHVLAPVCEDVLKQKANLVGLTFTASKMSLRLLGWYVRGANMFCKLKIENRSQIGYDIDQLHFYIRDNSVVKRTALQEIILRSTHLEGDTITIAAHSSRVWIVALDKFTVPDDKHFAIEILERNGGRHLYLKSYNRQVMLAKEF</sequence>
<organism evidence="1 2">
    <name type="scientific">Sediminibacterium roseum</name>
    <dbReference type="NCBI Taxonomy" id="1978412"/>
    <lineage>
        <taxon>Bacteria</taxon>
        <taxon>Pseudomonadati</taxon>
        <taxon>Bacteroidota</taxon>
        <taxon>Chitinophagia</taxon>
        <taxon>Chitinophagales</taxon>
        <taxon>Chitinophagaceae</taxon>
        <taxon>Sediminibacterium</taxon>
    </lineage>
</organism>
<dbReference type="RefSeq" id="WP_237722172.1">
    <property type="nucleotide sequence ID" value="NZ_JAACJS010000015.1"/>
</dbReference>
<protein>
    <submittedName>
        <fullName evidence="1">Conjugative transposon protein TraN</fullName>
    </submittedName>
</protein>
<evidence type="ECO:0000313" key="2">
    <source>
        <dbReference type="Proteomes" id="UP000753802"/>
    </source>
</evidence>
<dbReference type="Pfam" id="PF13595">
    <property type="entry name" value="DUF4138"/>
    <property type="match status" value="1"/>
</dbReference>
<comment type="caution">
    <text evidence="1">The sequence shown here is derived from an EMBL/GenBank/DDBJ whole genome shotgun (WGS) entry which is preliminary data.</text>
</comment>
<evidence type="ECO:0000313" key="1">
    <source>
        <dbReference type="EMBL" id="NCI51298.1"/>
    </source>
</evidence>
<accession>A0ABW9ZZ24</accession>
<name>A0ABW9ZZ24_9BACT</name>
<reference evidence="1 2" key="1">
    <citation type="submission" date="2020-01" db="EMBL/GenBank/DDBJ databases">
        <title>Genome analysis.</title>
        <authorList>
            <person name="Wu S."/>
            <person name="Wang G."/>
        </authorList>
    </citation>
    <scope>NUCLEOTIDE SEQUENCE [LARGE SCALE GENOMIC DNA]</scope>
    <source>
        <strain evidence="1 2">SYL130</strain>
    </source>
</reference>
<keyword evidence="2" id="KW-1185">Reference proteome</keyword>